<comment type="similarity">
    <text evidence="4">Belongs to the trans-sulfuration enzymes family.</text>
</comment>
<dbReference type="GO" id="GO:0016846">
    <property type="term" value="F:carbon-sulfur lyase activity"/>
    <property type="evidence" value="ECO:0007669"/>
    <property type="project" value="TreeGrafter"/>
</dbReference>
<dbReference type="Pfam" id="PF01053">
    <property type="entry name" value="Cys_Met_Meta_PP"/>
    <property type="match status" value="1"/>
</dbReference>
<evidence type="ECO:0000256" key="3">
    <source>
        <dbReference type="PIRSR" id="PIRSR001434-2"/>
    </source>
</evidence>
<dbReference type="GO" id="GO:0008483">
    <property type="term" value="F:transaminase activity"/>
    <property type="evidence" value="ECO:0007669"/>
    <property type="project" value="UniProtKB-KW"/>
</dbReference>
<feature type="modified residue" description="N6-(pyridoxal phosphate)lysine" evidence="3">
    <location>
        <position position="207"/>
    </location>
</feature>
<dbReference type="InterPro" id="IPR015422">
    <property type="entry name" value="PyrdxlP-dep_Trfase_small"/>
</dbReference>
<keyword evidence="2 3" id="KW-0663">Pyridoxal phosphate</keyword>
<dbReference type="InterPro" id="IPR015421">
    <property type="entry name" value="PyrdxlP-dep_Trfase_major"/>
</dbReference>
<comment type="caution">
    <text evidence="5">The sequence shown here is derived from an EMBL/GenBank/DDBJ whole genome shotgun (WGS) entry which is preliminary data.</text>
</comment>
<organism evidence="5 6">
    <name type="scientific">OM182 bacterium</name>
    <dbReference type="NCBI Taxonomy" id="2510334"/>
    <lineage>
        <taxon>Bacteria</taxon>
        <taxon>Pseudomonadati</taxon>
        <taxon>Pseudomonadota</taxon>
        <taxon>Gammaproteobacteria</taxon>
        <taxon>OMG group</taxon>
        <taxon>OM182 clade</taxon>
    </lineage>
</organism>
<dbReference type="GO" id="GO:0030170">
    <property type="term" value="F:pyridoxal phosphate binding"/>
    <property type="evidence" value="ECO:0007669"/>
    <property type="project" value="InterPro"/>
</dbReference>
<dbReference type="NCBIfam" id="NF004627">
    <property type="entry name" value="PRK05968.1"/>
    <property type="match status" value="1"/>
</dbReference>
<evidence type="ECO:0000313" key="6">
    <source>
        <dbReference type="Proteomes" id="UP000320404"/>
    </source>
</evidence>
<sequence length="386" mass="41852">MTDKEPQRSLDTVLVHDEGHAEGAVSPPIYQTSLFTFDSYQAMVDRFRGDSDQALYSRVDNPTVSVLLEKISQLENGEKALAFSSGIAAISNAVLGLVQSGDRIVCVKHCYPDTYRLLQLICARFDVTTEFVDGSDLAAVEEALPGARLLYLETPTSWLFEEQDLNSIAELAKRNGVTTIVDNSWATPIFQQPLRVGIDLVVHSASKYISGHSDTVAGVLVGQAALIDQLTRETTPYLGAKLSAQEASLLLRGLRTLPLRLQRHQESALLIAKKLSAHPGVTAVHHPGLNLNSNSCLSGYGGLFSFELDESIDIPTFCDALSLFRLGVSWGGHESLVMPSEISINQAGSPSAAIDFGVPSRLIRLFVGLEDSEELWQDLESALANA</sequence>
<evidence type="ECO:0000256" key="4">
    <source>
        <dbReference type="RuleBase" id="RU362118"/>
    </source>
</evidence>
<dbReference type="CDD" id="cd00614">
    <property type="entry name" value="CGS_like"/>
    <property type="match status" value="1"/>
</dbReference>
<comment type="cofactor">
    <cofactor evidence="1 4">
        <name>pyridoxal 5'-phosphate</name>
        <dbReference type="ChEBI" id="CHEBI:597326"/>
    </cofactor>
</comment>
<keyword evidence="5" id="KW-0808">Transferase</keyword>
<protein>
    <submittedName>
        <fullName evidence="5">Aminotransferase class I/II-fold pyridoxal phosphate-dependent enzyme</fullName>
    </submittedName>
</protein>
<dbReference type="Gene3D" id="3.40.640.10">
    <property type="entry name" value="Type I PLP-dependent aspartate aminotransferase-like (Major domain)"/>
    <property type="match status" value="1"/>
</dbReference>
<dbReference type="PIRSF" id="PIRSF001434">
    <property type="entry name" value="CGS"/>
    <property type="match status" value="1"/>
</dbReference>
<dbReference type="SUPFAM" id="SSF53383">
    <property type="entry name" value="PLP-dependent transferases"/>
    <property type="match status" value="1"/>
</dbReference>
<reference evidence="5 6" key="1">
    <citation type="submission" date="2019-02" db="EMBL/GenBank/DDBJ databases">
        <title>Prokaryotic population dynamics and viral predation in marine succession experiment using metagenomics: the confinement effect.</title>
        <authorList>
            <person name="Haro-Moreno J.M."/>
            <person name="Rodriguez-Valera F."/>
            <person name="Lopez-Perez M."/>
        </authorList>
    </citation>
    <scope>NUCLEOTIDE SEQUENCE [LARGE SCALE GENOMIC DNA]</scope>
    <source>
        <strain evidence="5">MED-G158</strain>
    </source>
</reference>
<evidence type="ECO:0000256" key="2">
    <source>
        <dbReference type="ARBA" id="ARBA00022898"/>
    </source>
</evidence>
<gene>
    <name evidence="5" type="ORF">EVA69_04510</name>
</gene>
<evidence type="ECO:0000313" key="5">
    <source>
        <dbReference type="EMBL" id="RZO75276.1"/>
    </source>
</evidence>
<dbReference type="PANTHER" id="PTHR11808:SF80">
    <property type="entry name" value="CYSTATHIONINE GAMMA-LYASE"/>
    <property type="match status" value="1"/>
</dbReference>
<proteinExistence type="inferred from homology"/>
<dbReference type="InterPro" id="IPR015424">
    <property type="entry name" value="PyrdxlP-dep_Trfase"/>
</dbReference>
<evidence type="ECO:0000256" key="1">
    <source>
        <dbReference type="ARBA" id="ARBA00001933"/>
    </source>
</evidence>
<dbReference type="Proteomes" id="UP000320404">
    <property type="component" value="Unassembled WGS sequence"/>
</dbReference>
<name>A0A520RYF3_9GAMM</name>
<dbReference type="FunFam" id="3.40.640.10:FF:000046">
    <property type="entry name" value="Cystathionine gamma-lyase"/>
    <property type="match status" value="1"/>
</dbReference>
<dbReference type="AlphaFoldDB" id="A0A520RYF3"/>
<dbReference type="GO" id="GO:0005737">
    <property type="term" value="C:cytoplasm"/>
    <property type="evidence" value="ECO:0007669"/>
    <property type="project" value="TreeGrafter"/>
</dbReference>
<dbReference type="GO" id="GO:0019346">
    <property type="term" value="P:transsulfuration"/>
    <property type="evidence" value="ECO:0007669"/>
    <property type="project" value="InterPro"/>
</dbReference>
<keyword evidence="5" id="KW-0032">Aminotransferase</keyword>
<dbReference type="PANTHER" id="PTHR11808">
    <property type="entry name" value="TRANS-SULFURATION ENZYME FAMILY MEMBER"/>
    <property type="match status" value="1"/>
</dbReference>
<dbReference type="Gene3D" id="3.90.1150.10">
    <property type="entry name" value="Aspartate Aminotransferase, domain 1"/>
    <property type="match status" value="1"/>
</dbReference>
<accession>A0A520RYF3</accession>
<dbReference type="EMBL" id="SHAH01000062">
    <property type="protein sequence ID" value="RZO75276.1"/>
    <property type="molecule type" value="Genomic_DNA"/>
</dbReference>
<dbReference type="InterPro" id="IPR000277">
    <property type="entry name" value="Cys/Met-Metab_PyrdxlP-dep_enz"/>
</dbReference>